<feature type="region of interest" description="Disordered" evidence="1">
    <location>
        <begin position="1"/>
        <end position="22"/>
    </location>
</feature>
<evidence type="ECO:0000256" key="1">
    <source>
        <dbReference type="SAM" id="MobiDB-lite"/>
    </source>
</evidence>
<dbReference type="STRING" id="81972.D7L562"/>
<dbReference type="InterPro" id="IPR001810">
    <property type="entry name" value="F-box_dom"/>
</dbReference>
<protein>
    <submittedName>
        <fullName evidence="4">Uncharacterized protein</fullName>
    </submittedName>
</protein>
<dbReference type="PANTHER" id="PTHR24414:SF154">
    <property type="entry name" value="BNAC05G49580D PROTEIN"/>
    <property type="match status" value="1"/>
</dbReference>
<dbReference type="Pfam" id="PF25210">
    <property type="entry name" value="Kelch_FKB95"/>
    <property type="match status" value="1"/>
</dbReference>
<sequence>MSKDAPEVATHNKRRKKEASSSSSSRFLHSLPEAVAISCLACVSRLDHAALSLVSKTCRSMVLSSELYQTRSLTGYAEKFLYVCFCMPTDETPRLFIFRPTKDAAIRNNVNLAHGAHPIPSFPSQQRKGSSVVALDRGIYVIVGWVNGNRLSRVLLFVCRFHKWHHVTSMRVPRVSPEVRVVDGKIYVWGSCMYKHYSNWGEPVVEEKIYVVNSWDDGSFYYLPSQSKWETGNQDSKRSKDWCLIDKLIYSYGNDGGIYWCEAGELDWCDAVKIDWREVLGLEFLSMALRESRVVHFGGKMVKVWESYKIMYNISKNLEELLPETILTNLINLGKNVLVFWEKLERGGDYMSMEIWCVRRFRWKSGKEARFGAGVIGAILSSQSIFSRLILSSATLRSCILSLLTFENLDFLVL</sequence>
<dbReference type="InterPro" id="IPR015915">
    <property type="entry name" value="Kelch-typ_b-propeller"/>
</dbReference>
<dbReference type="EMBL" id="GL348715">
    <property type="protein sequence ID" value="EFH61919.1"/>
    <property type="molecule type" value="Genomic_DNA"/>
</dbReference>
<name>D7L562_ARALL</name>
<gene>
    <name evidence="4" type="ORF">ARALYDRAFT_342629</name>
</gene>
<dbReference type="HOGENOM" id="CLU_032521_1_2_1"/>
<dbReference type="Gramene" id="fgenesh1_pg.C_scaffold_3002392">
    <property type="protein sequence ID" value="fgenesh1_pg.C_scaffold_3002392"/>
    <property type="gene ID" value="fgenesh1_pg.C_scaffold_3002392"/>
</dbReference>
<dbReference type="AlphaFoldDB" id="D7L562"/>
<organism evidence="5">
    <name type="scientific">Arabidopsis lyrata subsp. lyrata</name>
    <name type="common">Lyre-leaved rock-cress</name>
    <dbReference type="NCBI Taxonomy" id="81972"/>
    <lineage>
        <taxon>Eukaryota</taxon>
        <taxon>Viridiplantae</taxon>
        <taxon>Streptophyta</taxon>
        <taxon>Embryophyta</taxon>
        <taxon>Tracheophyta</taxon>
        <taxon>Spermatophyta</taxon>
        <taxon>Magnoliopsida</taxon>
        <taxon>eudicotyledons</taxon>
        <taxon>Gunneridae</taxon>
        <taxon>Pentapetalae</taxon>
        <taxon>rosids</taxon>
        <taxon>malvids</taxon>
        <taxon>Brassicales</taxon>
        <taxon>Brassicaceae</taxon>
        <taxon>Camelineae</taxon>
        <taxon>Arabidopsis</taxon>
    </lineage>
</organism>
<dbReference type="CDD" id="cd22152">
    <property type="entry name" value="F-box_AtAFR-like"/>
    <property type="match status" value="1"/>
</dbReference>
<dbReference type="SUPFAM" id="SSF117281">
    <property type="entry name" value="Kelch motif"/>
    <property type="match status" value="1"/>
</dbReference>
<feature type="domain" description="F-box" evidence="2">
    <location>
        <begin position="28"/>
        <end position="69"/>
    </location>
</feature>
<dbReference type="InterPro" id="IPR057499">
    <property type="entry name" value="Kelch_FKB95"/>
</dbReference>
<dbReference type="Proteomes" id="UP000008694">
    <property type="component" value="Unassembled WGS sequence"/>
</dbReference>
<dbReference type="InterPro" id="IPR050354">
    <property type="entry name" value="F-box/kelch-repeat_ARATH"/>
</dbReference>
<evidence type="ECO:0000259" key="2">
    <source>
        <dbReference type="Pfam" id="PF00646"/>
    </source>
</evidence>
<evidence type="ECO:0000313" key="4">
    <source>
        <dbReference type="EMBL" id="EFH61919.1"/>
    </source>
</evidence>
<reference evidence="5" key="1">
    <citation type="journal article" date="2011" name="Nat. Genet.">
        <title>The Arabidopsis lyrata genome sequence and the basis of rapid genome size change.</title>
        <authorList>
            <person name="Hu T.T."/>
            <person name="Pattyn P."/>
            <person name="Bakker E.G."/>
            <person name="Cao J."/>
            <person name="Cheng J.-F."/>
            <person name="Clark R.M."/>
            <person name="Fahlgren N."/>
            <person name="Fawcett J.A."/>
            <person name="Grimwood J."/>
            <person name="Gundlach H."/>
            <person name="Haberer G."/>
            <person name="Hollister J.D."/>
            <person name="Ossowski S."/>
            <person name="Ottilar R.P."/>
            <person name="Salamov A.A."/>
            <person name="Schneeberger K."/>
            <person name="Spannagl M."/>
            <person name="Wang X."/>
            <person name="Yang L."/>
            <person name="Nasrallah M.E."/>
            <person name="Bergelson J."/>
            <person name="Carrington J.C."/>
            <person name="Gaut B.S."/>
            <person name="Schmutz J."/>
            <person name="Mayer K.F.X."/>
            <person name="Van de Peer Y."/>
            <person name="Grigoriev I.V."/>
            <person name="Nordborg M."/>
            <person name="Weigel D."/>
            <person name="Guo Y.-L."/>
        </authorList>
    </citation>
    <scope>NUCLEOTIDE SEQUENCE [LARGE SCALE GENOMIC DNA]</scope>
    <source>
        <strain evidence="5">cv. MN47</strain>
    </source>
</reference>
<feature type="domain" description="FKB95-like N-terminal Kelch" evidence="3">
    <location>
        <begin position="110"/>
        <end position="202"/>
    </location>
</feature>
<keyword evidence="5" id="KW-1185">Reference proteome</keyword>
<dbReference type="Gene3D" id="2.120.10.80">
    <property type="entry name" value="Kelch-type beta propeller"/>
    <property type="match status" value="1"/>
</dbReference>
<evidence type="ECO:0000259" key="3">
    <source>
        <dbReference type="Pfam" id="PF25210"/>
    </source>
</evidence>
<evidence type="ECO:0000313" key="5">
    <source>
        <dbReference type="Proteomes" id="UP000008694"/>
    </source>
</evidence>
<proteinExistence type="predicted"/>
<dbReference type="eggNOG" id="KOG1072">
    <property type="taxonomic scope" value="Eukaryota"/>
</dbReference>
<dbReference type="Pfam" id="PF00646">
    <property type="entry name" value="F-box"/>
    <property type="match status" value="1"/>
</dbReference>
<dbReference type="PANTHER" id="PTHR24414">
    <property type="entry name" value="F-BOX/KELCH-REPEAT PROTEIN SKIP4"/>
    <property type="match status" value="1"/>
</dbReference>
<accession>D7L562</accession>